<evidence type="ECO:0000313" key="8">
    <source>
        <dbReference type="EMBL" id="CAH3124883.1"/>
    </source>
</evidence>
<dbReference type="InterPro" id="IPR014001">
    <property type="entry name" value="Helicase_ATP-bd"/>
</dbReference>
<dbReference type="SMART" id="SM00490">
    <property type="entry name" value="HELICc"/>
    <property type="match status" value="1"/>
</dbReference>
<dbReference type="InterPro" id="IPR011545">
    <property type="entry name" value="DEAD/DEAH_box_helicase_dom"/>
</dbReference>
<keyword evidence="9" id="KW-1185">Reference proteome</keyword>
<evidence type="ECO:0000259" key="7">
    <source>
        <dbReference type="PROSITE" id="PS51194"/>
    </source>
</evidence>
<keyword evidence="3" id="KW-0378">Hydrolase</keyword>
<dbReference type="Gene3D" id="3.40.50.300">
    <property type="entry name" value="P-loop containing nucleotide triphosphate hydrolases"/>
    <property type="match status" value="2"/>
</dbReference>
<dbReference type="PROSITE" id="PS51194">
    <property type="entry name" value="HELICASE_CTER"/>
    <property type="match status" value="1"/>
</dbReference>
<dbReference type="InterPro" id="IPR027417">
    <property type="entry name" value="P-loop_NTPase"/>
</dbReference>
<evidence type="ECO:0000256" key="5">
    <source>
        <dbReference type="ARBA" id="ARBA00022840"/>
    </source>
</evidence>
<evidence type="ECO:0000256" key="2">
    <source>
        <dbReference type="ARBA" id="ARBA00022741"/>
    </source>
</evidence>
<dbReference type="EMBL" id="CALNXK010000040">
    <property type="protein sequence ID" value="CAH3124883.1"/>
    <property type="molecule type" value="Genomic_DNA"/>
</dbReference>
<feature type="domain" description="Helicase ATP-binding" evidence="6">
    <location>
        <begin position="16"/>
        <end position="186"/>
    </location>
</feature>
<dbReference type="SMART" id="SM00487">
    <property type="entry name" value="DEXDc"/>
    <property type="match status" value="1"/>
</dbReference>
<accession>A0ABN8NWF3</accession>
<dbReference type="SUPFAM" id="SSF52540">
    <property type="entry name" value="P-loop containing nucleoside triphosphate hydrolases"/>
    <property type="match status" value="1"/>
</dbReference>
<evidence type="ECO:0000256" key="4">
    <source>
        <dbReference type="ARBA" id="ARBA00022806"/>
    </source>
</evidence>
<dbReference type="EC" id="3.6.4.13" evidence="1"/>
<comment type="caution">
    <text evidence="8">The sequence shown here is derived from an EMBL/GenBank/DDBJ whole genome shotgun (WGS) entry which is preliminary data.</text>
</comment>
<evidence type="ECO:0000256" key="1">
    <source>
        <dbReference type="ARBA" id="ARBA00012552"/>
    </source>
</evidence>
<keyword evidence="2" id="KW-0547">Nucleotide-binding</keyword>
<dbReference type="CDD" id="cd17963">
    <property type="entry name" value="DEADc_DDX19_DDX25"/>
    <property type="match status" value="1"/>
</dbReference>
<dbReference type="PANTHER" id="PTHR47958">
    <property type="entry name" value="ATP-DEPENDENT RNA HELICASE DBP3"/>
    <property type="match status" value="1"/>
</dbReference>
<feature type="domain" description="Helicase C-terminal" evidence="7">
    <location>
        <begin position="197"/>
        <end position="369"/>
    </location>
</feature>
<dbReference type="Pfam" id="PF00271">
    <property type="entry name" value="Helicase_C"/>
    <property type="match status" value="1"/>
</dbReference>
<dbReference type="CDD" id="cd18787">
    <property type="entry name" value="SF2_C_DEAD"/>
    <property type="match status" value="1"/>
</dbReference>
<protein>
    <recommendedName>
        <fullName evidence="1">RNA helicase</fullName>
        <ecNumber evidence="1">3.6.4.13</ecNumber>
    </recommendedName>
</protein>
<gene>
    <name evidence="8" type="ORF">PLOB_00031449</name>
</gene>
<proteinExistence type="predicted"/>
<dbReference type="Proteomes" id="UP001159405">
    <property type="component" value="Unassembled WGS sequence"/>
</dbReference>
<evidence type="ECO:0000259" key="6">
    <source>
        <dbReference type="PROSITE" id="PS51192"/>
    </source>
</evidence>
<organism evidence="8 9">
    <name type="scientific">Porites lobata</name>
    <dbReference type="NCBI Taxonomy" id="104759"/>
    <lineage>
        <taxon>Eukaryota</taxon>
        <taxon>Metazoa</taxon>
        <taxon>Cnidaria</taxon>
        <taxon>Anthozoa</taxon>
        <taxon>Hexacorallia</taxon>
        <taxon>Scleractinia</taxon>
        <taxon>Fungiina</taxon>
        <taxon>Poritidae</taxon>
        <taxon>Porites</taxon>
    </lineage>
</organism>
<dbReference type="InterPro" id="IPR001650">
    <property type="entry name" value="Helicase_C-like"/>
</dbReference>
<reference evidence="8 9" key="1">
    <citation type="submission" date="2022-05" db="EMBL/GenBank/DDBJ databases">
        <authorList>
            <consortium name="Genoscope - CEA"/>
            <person name="William W."/>
        </authorList>
    </citation>
    <scope>NUCLEOTIDE SEQUENCE [LARGE SCALE GENOMIC DNA]</scope>
</reference>
<evidence type="ECO:0000256" key="3">
    <source>
        <dbReference type="ARBA" id="ARBA00022801"/>
    </source>
</evidence>
<keyword evidence="5" id="KW-0067">ATP-binding</keyword>
<sequence length="372" mass="41790">MGFNKLPKIQETALPMLLADPPKNMIAQSQSGTGKTEAFVLPMLSKVDATKNVPQVICISPTYERALQTGQVAEKMGKLCPEVKIGYAVRGKRVSKGQKVTDHVIFATPGTLLDWILHRKVLDPKKIKMFVLDDADVMIALQGHQDQSIRIYRTLPKDCQMLLFSATYDDEVMKFAKTVVPDPVIVGLCREEESLDNIKQYYVVCHDKEDKFKALSNIYGAVSIGQGIVFCHTWKSASWLAEKMTENGHLVALLSDKTTVEEWLAVFDRFRDGKEKLLIVAGVSARGIDVEQVTIVVNYDMPVGPSGEPEYKRYLHRISKTGWFGKNSIAVNFIDGQQSTTIIKKIEDYFDKPIVPLRCDDVDQIEKLELGY</sequence>
<keyword evidence="4" id="KW-0347">Helicase</keyword>
<dbReference type="Pfam" id="PF00270">
    <property type="entry name" value="DEAD"/>
    <property type="match status" value="1"/>
</dbReference>
<name>A0ABN8NWF3_9CNID</name>
<evidence type="ECO:0000313" key="9">
    <source>
        <dbReference type="Proteomes" id="UP001159405"/>
    </source>
</evidence>
<dbReference type="PROSITE" id="PS51192">
    <property type="entry name" value="HELICASE_ATP_BIND_1"/>
    <property type="match status" value="1"/>
</dbReference>